<organism evidence="2 3">
    <name type="scientific">Corallincola holothuriorum</name>
    <dbReference type="NCBI Taxonomy" id="2282215"/>
    <lineage>
        <taxon>Bacteria</taxon>
        <taxon>Pseudomonadati</taxon>
        <taxon>Pseudomonadota</taxon>
        <taxon>Gammaproteobacteria</taxon>
        <taxon>Alteromonadales</taxon>
        <taxon>Psychromonadaceae</taxon>
        <taxon>Corallincola</taxon>
    </lineage>
</organism>
<feature type="transmembrane region" description="Helical" evidence="1">
    <location>
        <begin position="132"/>
        <end position="149"/>
    </location>
</feature>
<name>A0A368NPM5_9GAMM</name>
<keyword evidence="3" id="KW-1185">Reference proteome</keyword>
<keyword evidence="1" id="KW-0812">Transmembrane</keyword>
<accession>A0A368NPM5</accession>
<evidence type="ECO:0000313" key="2">
    <source>
        <dbReference type="EMBL" id="RCU52517.1"/>
    </source>
</evidence>
<proteinExistence type="predicted"/>
<gene>
    <name evidence="2" type="ORF">DU002_00680</name>
</gene>
<evidence type="ECO:0000256" key="1">
    <source>
        <dbReference type="SAM" id="Phobius"/>
    </source>
</evidence>
<dbReference type="AlphaFoldDB" id="A0A368NPM5"/>
<sequence length="180" mass="19867">MSQIPVRVVAVDDEYLTVEGRRAGGCSACAQQQQCATGVLQQADPRTFTMRIHKDEIDRDEFDRHSAVSMADGQPADLFTPQQAIVIKCDEKQMLSVLLRLFVPPLLMVVSVLLLFTWLITTNLIPPLSDPWFVGLACAGFAGGSWLSHRWLAHYTATHAPPQVKLVATESEVPISVTHD</sequence>
<dbReference type="RefSeq" id="WP_114336425.1">
    <property type="nucleotide sequence ID" value="NZ_QPID01000001.1"/>
</dbReference>
<protein>
    <submittedName>
        <fullName evidence="2">Uncharacterized protein</fullName>
    </submittedName>
</protein>
<keyword evidence="1" id="KW-0472">Membrane</keyword>
<evidence type="ECO:0000313" key="3">
    <source>
        <dbReference type="Proteomes" id="UP000252558"/>
    </source>
</evidence>
<feature type="transmembrane region" description="Helical" evidence="1">
    <location>
        <begin position="97"/>
        <end position="120"/>
    </location>
</feature>
<comment type="caution">
    <text evidence="2">The sequence shown here is derived from an EMBL/GenBank/DDBJ whole genome shotgun (WGS) entry which is preliminary data.</text>
</comment>
<dbReference type="EMBL" id="QPID01000001">
    <property type="protein sequence ID" value="RCU52517.1"/>
    <property type="molecule type" value="Genomic_DNA"/>
</dbReference>
<reference evidence="2 3" key="1">
    <citation type="submission" date="2018-07" db="EMBL/GenBank/DDBJ databases">
        <title>Corallincola holothuriorum sp. nov., a new facultative anaerobe isolated from sea cucumber Apostichopus japonicus.</title>
        <authorList>
            <person name="Xia H."/>
        </authorList>
    </citation>
    <scope>NUCLEOTIDE SEQUENCE [LARGE SCALE GENOMIC DNA]</scope>
    <source>
        <strain evidence="2 3">C4</strain>
    </source>
</reference>
<dbReference type="Pfam" id="PF04246">
    <property type="entry name" value="RseC_MucC"/>
    <property type="match status" value="1"/>
</dbReference>
<dbReference type="Proteomes" id="UP000252558">
    <property type="component" value="Unassembled WGS sequence"/>
</dbReference>
<keyword evidence="1" id="KW-1133">Transmembrane helix</keyword>